<feature type="transmembrane region" description="Helical" evidence="1">
    <location>
        <begin position="50"/>
        <end position="68"/>
    </location>
</feature>
<sequence length="161" mass="17405">MLRVLYARMMSTRYGITVSGLTLAAGAGVFCGTVPVGYAAMLATVFTNPAQLAVLPGALVLGALAGLVVAHGTRKTIRPRLNQRSRRFVIAGLIMMPGFFFIGGLEDLTASPAPSRWAIGFILCCGLAGVVVHYRWRKQRTLEQHARRGAEYRARHHVTAP</sequence>
<keyword evidence="1" id="KW-0472">Membrane</keyword>
<gene>
    <name evidence="2" type="ORF">CFP75_38230</name>
</gene>
<keyword evidence="1" id="KW-1133">Transmembrane helix</keyword>
<accession>A0A229R9T4</accession>
<evidence type="ECO:0000313" key="2">
    <source>
        <dbReference type="EMBL" id="OXM43418.1"/>
    </source>
</evidence>
<keyword evidence="1" id="KW-0812">Transmembrane</keyword>
<dbReference type="Proteomes" id="UP000215563">
    <property type="component" value="Unassembled WGS sequence"/>
</dbReference>
<comment type="caution">
    <text evidence="2">The sequence shown here is derived from an EMBL/GenBank/DDBJ whole genome shotgun (WGS) entry which is preliminary data.</text>
</comment>
<name>A0A229R9T4_AMYAL</name>
<dbReference type="AlphaFoldDB" id="A0A229R9T4"/>
<feature type="transmembrane region" description="Helical" evidence="1">
    <location>
        <begin position="88"/>
        <end position="105"/>
    </location>
</feature>
<reference evidence="2 3" key="1">
    <citation type="submission" date="2017-07" db="EMBL/GenBank/DDBJ databases">
        <title>Amycolatopsis alba DSM 44262 Genome sequencing and assembly.</title>
        <authorList>
            <person name="Kaur N."/>
            <person name="Mayilraj S."/>
        </authorList>
    </citation>
    <scope>NUCLEOTIDE SEQUENCE [LARGE SCALE GENOMIC DNA]</scope>
    <source>
        <strain evidence="2 3">DSM 44262</strain>
    </source>
</reference>
<organism evidence="2 3">
    <name type="scientific">Amycolatopsis alba DSM 44262</name>
    <dbReference type="NCBI Taxonomy" id="1125972"/>
    <lineage>
        <taxon>Bacteria</taxon>
        <taxon>Bacillati</taxon>
        <taxon>Actinomycetota</taxon>
        <taxon>Actinomycetes</taxon>
        <taxon>Pseudonocardiales</taxon>
        <taxon>Pseudonocardiaceae</taxon>
        <taxon>Amycolatopsis</taxon>
    </lineage>
</organism>
<feature type="transmembrane region" description="Helical" evidence="1">
    <location>
        <begin position="117"/>
        <end position="136"/>
    </location>
</feature>
<evidence type="ECO:0000313" key="3">
    <source>
        <dbReference type="Proteomes" id="UP000215563"/>
    </source>
</evidence>
<evidence type="ECO:0000256" key="1">
    <source>
        <dbReference type="SAM" id="Phobius"/>
    </source>
</evidence>
<keyword evidence="3" id="KW-1185">Reference proteome</keyword>
<protein>
    <submittedName>
        <fullName evidence="2">Uncharacterized protein</fullName>
    </submittedName>
</protein>
<proteinExistence type="predicted"/>
<dbReference type="EMBL" id="NMQU01000148">
    <property type="protein sequence ID" value="OXM43418.1"/>
    <property type="molecule type" value="Genomic_DNA"/>
</dbReference>